<dbReference type="KEGG" id="pchm:VFPPC_05756"/>
<dbReference type="InterPro" id="IPR047142">
    <property type="entry name" value="OryJ/VirC-like"/>
</dbReference>
<name>A0A179FGS4_METCM</name>
<evidence type="ECO:0000313" key="3">
    <source>
        <dbReference type="EMBL" id="OAQ64490.1"/>
    </source>
</evidence>
<feature type="domain" description="Cupin type-2" evidence="2">
    <location>
        <begin position="94"/>
        <end position="157"/>
    </location>
</feature>
<dbReference type="Pfam" id="PF07883">
    <property type="entry name" value="Cupin_2"/>
    <property type="match status" value="1"/>
</dbReference>
<dbReference type="OrthoDB" id="5840532at2759"/>
<dbReference type="InterPro" id="IPR013096">
    <property type="entry name" value="Cupin_2"/>
</dbReference>
<dbReference type="PANTHER" id="PTHR36156">
    <property type="entry name" value="SLR2101 PROTEIN"/>
    <property type="match status" value="1"/>
</dbReference>
<comment type="caution">
    <text evidence="3">The sequence shown here is derived from an EMBL/GenBank/DDBJ whole genome shotgun (WGS) entry which is preliminary data.</text>
</comment>
<feature type="region of interest" description="Disordered" evidence="1">
    <location>
        <begin position="1"/>
        <end position="20"/>
    </location>
</feature>
<dbReference type="GeneID" id="28848891"/>
<dbReference type="Gene3D" id="2.20.70.150">
    <property type="match status" value="1"/>
</dbReference>
<organism evidence="3 4">
    <name type="scientific">Pochonia chlamydosporia 170</name>
    <dbReference type="NCBI Taxonomy" id="1380566"/>
    <lineage>
        <taxon>Eukaryota</taxon>
        <taxon>Fungi</taxon>
        <taxon>Dikarya</taxon>
        <taxon>Ascomycota</taxon>
        <taxon>Pezizomycotina</taxon>
        <taxon>Sordariomycetes</taxon>
        <taxon>Hypocreomycetidae</taxon>
        <taxon>Hypocreales</taxon>
        <taxon>Clavicipitaceae</taxon>
        <taxon>Pochonia</taxon>
    </lineage>
</organism>
<accession>A0A179FGS4</accession>
<keyword evidence="4" id="KW-1185">Reference proteome</keyword>
<dbReference type="Proteomes" id="UP000078397">
    <property type="component" value="Unassembled WGS sequence"/>
</dbReference>
<dbReference type="RefSeq" id="XP_018141804.1">
    <property type="nucleotide sequence ID" value="XM_018284897.1"/>
</dbReference>
<dbReference type="InterPro" id="IPR011051">
    <property type="entry name" value="RmlC_Cupin_sf"/>
</dbReference>
<evidence type="ECO:0000313" key="4">
    <source>
        <dbReference type="Proteomes" id="UP000078397"/>
    </source>
</evidence>
<protein>
    <submittedName>
        <fullName evidence="3">Cupin domain-containing protein</fullName>
    </submittedName>
</protein>
<dbReference type="Gene3D" id="2.60.120.10">
    <property type="entry name" value="Jelly Rolls"/>
    <property type="match status" value="1"/>
</dbReference>
<dbReference type="EMBL" id="LSBJ02000005">
    <property type="protein sequence ID" value="OAQ64490.1"/>
    <property type="molecule type" value="Genomic_DNA"/>
</dbReference>
<dbReference type="InterPro" id="IPR014710">
    <property type="entry name" value="RmlC-like_jellyroll"/>
</dbReference>
<reference evidence="3 4" key="1">
    <citation type="journal article" date="2016" name="PLoS Pathog.">
        <title>Biosynthesis of antibiotic leucinostatins in bio-control fungus Purpureocillium lilacinum and their inhibition on phytophthora revealed by genome mining.</title>
        <authorList>
            <person name="Wang G."/>
            <person name="Liu Z."/>
            <person name="Lin R."/>
            <person name="Li E."/>
            <person name="Mao Z."/>
            <person name="Ling J."/>
            <person name="Yang Y."/>
            <person name="Yin W.B."/>
            <person name="Xie B."/>
        </authorList>
    </citation>
    <scope>NUCLEOTIDE SEQUENCE [LARGE SCALE GENOMIC DNA]</scope>
    <source>
        <strain evidence="3">170</strain>
    </source>
</reference>
<feature type="compositionally biased region" description="Polar residues" evidence="1">
    <location>
        <begin position="1"/>
        <end position="12"/>
    </location>
</feature>
<dbReference type="AlphaFoldDB" id="A0A179FGS4"/>
<dbReference type="SUPFAM" id="SSF51182">
    <property type="entry name" value="RmlC-like cupins"/>
    <property type="match status" value="1"/>
</dbReference>
<proteinExistence type="predicted"/>
<dbReference type="CDD" id="cd02231">
    <property type="entry name" value="cupin_BLL6423-like"/>
    <property type="match status" value="1"/>
</dbReference>
<evidence type="ECO:0000259" key="2">
    <source>
        <dbReference type="Pfam" id="PF07883"/>
    </source>
</evidence>
<evidence type="ECO:0000256" key="1">
    <source>
        <dbReference type="SAM" id="MobiDB-lite"/>
    </source>
</evidence>
<sequence length="189" mass="20593">MASISDTNSAQTPVGLPPPRRVITTHNAEGKAIISQEVDKNPPRFDIPGMHFYLCYTLNQSPGILDNNQDLAAYRDQLPHNVGLSIPGGTLLRVVDFLPGESEGPMHRTKTVDFGVIIEGELELILDSGESTLLRRGDIIIQRGTIHAWKNNSGTEVARGFFVLVDAVLPTVNGSKLGEDIPVEELKTE</sequence>
<dbReference type="STRING" id="1380566.A0A179FGS4"/>
<dbReference type="PANTHER" id="PTHR36156:SF2">
    <property type="entry name" value="CUPIN TYPE-2 DOMAIN-CONTAINING PROTEIN"/>
    <property type="match status" value="1"/>
</dbReference>
<gene>
    <name evidence="3" type="ORF">VFPPC_05756</name>
</gene>